<dbReference type="GO" id="GO:0000981">
    <property type="term" value="F:DNA-binding transcription factor activity, RNA polymerase II-specific"/>
    <property type="evidence" value="ECO:0007669"/>
    <property type="project" value="InterPro"/>
</dbReference>
<name>A0A1L9URQ5_ASPBC</name>
<feature type="transmembrane region" description="Helical" evidence="11">
    <location>
        <begin position="685"/>
        <end position="705"/>
    </location>
</feature>
<dbReference type="CDD" id="cd00067">
    <property type="entry name" value="GAL4"/>
    <property type="match status" value="1"/>
</dbReference>
<proteinExistence type="inferred from homology"/>
<evidence type="ECO:0000256" key="9">
    <source>
        <dbReference type="ARBA" id="ARBA00023242"/>
    </source>
</evidence>
<organism evidence="13 14">
    <name type="scientific">Aspergillus brasiliensis (strain CBS 101740 / IMI 381727 / IBT 21946)</name>
    <dbReference type="NCBI Taxonomy" id="767769"/>
    <lineage>
        <taxon>Eukaryota</taxon>
        <taxon>Fungi</taxon>
        <taxon>Dikarya</taxon>
        <taxon>Ascomycota</taxon>
        <taxon>Pezizomycotina</taxon>
        <taxon>Eurotiomycetes</taxon>
        <taxon>Eurotiomycetidae</taxon>
        <taxon>Eurotiales</taxon>
        <taxon>Aspergillaceae</taxon>
        <taxon>Aspergillus</taxon>
        <taxon>Aspergillus subgen. Circumdati</taxon>
    </lineage>
</organism>
<dbReference type="Gene3D" id="4.10.240.10">
    <property type="entry name" value="Zn(2)-C6 fungal-type DNA-binding domain"/>
    <property type="match status" value="1"/>
</dbReference>
<evidence type="ECO:0000256" key="4">
    <source>
        <dbReference type="ARBA" id="ARBA00022989"/>
    </source>
</evidence>
<evidence type="ECO:0000313" key="13">
    <source>
        <dbReference type="EMBL" id="OJJ74418.1"/>
    </source>
</evidence>
<dbReference type="PANTHER" id="PTHR43029:SF9">
    <property type="entry name" value="SIMILAR TO AMMONIUM PERMEASE, BUT NOT NORMALLY ACTIVE (EUROFUNG)"/>
    <property type="match status" value="1"/>
</dbReference>
<dbReference type="InterPro" id="IPR021858">
    <property type="entry name" value="Fun_TF"/>
</dbReference>
<dbReference type="PROSITE" id="PS00463">
    <property type="entry name" value="ZN2_CY6_FUNGAL_1"/>
    <property type="match status" value="1"/>
</dbReference>
<dbReference type="PROSITE" id="PS50048">
    <property type="entry name" value="ZN2_CY6_FUNGAL_2"/>
    <property type="match status" value="1"/>
</dbReference>
<dbReference type="OrthoDB" id="534912at2759"/>
<dbReference type="InterPro" id="IPR036864">
    <property type="entry name" value="Zn2-C6_fun-type_DNA-bd_sf"/>
</dbReference>
<protein>
    <recommendedName>
        <fullName evidence="12">Zn(2)-C6 fungal-type domain-containing protein</fullName>
    </recommendedName>
</protein>
<dbReference type="Pfam" id="PF00172">
    <property type="entry name" value="Zn_clus"/>
    <property type="match status" value="1"/>
</dbReference>
<keyword evidence="8" id="KW-0804">Transcription</keyword>
<keyword evidence="14" id="KW-1185">Reference proteome</keyword>
<feature type="region of interest" description="Disordered" evidence="10">
    <location>
        <begin position="53"/>
        <end position="80"/>
    </location>
</feature>
<keyword evidence="4 11" id="KW-1133">Transmembrane helix</keyword>
<dbReference type="Pfam" id="PF00909">
    <property type="entry name" value="Ammonium_transp"/>
    <property type="match status" value="1"/>
</dbReference>
<keyword evidence="9" id="KW-0539">Nucleus</keyword>
<dbReference type="InterPro" id="IPR024041">
    <property type="entry name" value="NH4_transpt_AmtB-like_dom"/>
</dbReference>
<evidence type="ECO:0000259" key="12">
    <source>
        <dbReference type="PROSITE" id="PS50048"/>
    </source>
</evidence>
<comment type="similarity">
    <text evidence="2">Belongs to the ammonia transporter channel (TC 1.A.11.2) family.</text>
</comment>
<dbReference type="Proteomes" id="UP000184499">
    <property type="component" value="Unassembled WGS sequence"/>
</dbReference>
<feature type="transmembrane region" description="Helical" evidence="11">
    <location>
        <begin position="858"/>
        <end position="876"/>
    </location>
</feature>
<dbReference type="GO" id="GO:0009893">
    <property type="term" value="P:positive regulation of metabolic process"/>
    <property type="evidence" value="ECO:0007669"/>
    <property type="project" value="UniProtKB-ARBA"/>
</dbReference>
<feature type="transmembrane region" description="Helical" evidence="11">
    <location>
        <begin position="825"/>
        <end position="846"/>
    </location>
</feature>
<dbReference type="AlphaFoldDB" id="A0A1L9URQ5"/>
<dbReference type="SMART" id="SM00066">
    <property type="entry name" value="GAL4"/>
    <property type="match status" value="1"/>
</dbReference>
<evidence type="ECO:0000256" key="3">
    <source>
        <dbReference type="ARBA" id="ARBA00022692"/>
    </source>
</evidence>
<keyword evidence="7 11" id="KW-0472">Membrane</keyword>
<evidence type="ECO:0000256" key="5">
    <source>
        <dbReference type="ARBA" id="ARBA00023015"/>
    </source>
</evidence>
<keyword evidence="6" id="KW-0238">DNA-binding</keyword>
<dbReference type="InterPro" id="IPR001138">
    <property type="entry name" value="Zn2Cys6_DnaBD"/>
</dbReference>
<dbReference type="OMA" id="HLWAFEL"/>
<feature type="transmembrane region" description="Helical" evidence="11">
    <location>
        <begin position="796"/>
        <end position="813"/>
    </location>
</feature>
<evidence type="ECO:0000256" key="2">
    <source>
        <dbReference type="ARBA" id="ARBA00005887"/>
    </source>
</evidence>
<evidence type="ECO:0000256" key="8">
    <source>
        <dbReference type="ARBA" id="ARBA00023163"/>
    </source>
</evidence>
<dbReference type="SUPFAM" id="SSF111352">
    <property type="entry name" value="Ammonium transporter"/>
    <property type="match status" value="1"/>
</dbReference>
<dbReference type="Gene3D" id="1.10.3430.10">
    <property type="entry name" value="Ammonium transporter AmtB like domains"/>
    <property type="match status" value="1"/>
</dbReference>
<dbReference type="PANTHER" id="PTHR43029">
    <property type="entry name" value="AMMONIUM TRANSPORTER MEP2"/>
    <property type="match status" value="1"/>
</dbReference>
<feature type="transmembrane region" description="Helical" evidence="11">
    <location>
        <begin position="600"/>
        <end position="620"/>
    </location>
</feature>
<dbReference type="InterPro" id="IPR029020">
    <property type="entry name" value="Ammonium/urea_transptr"/>
</dbReference>
<gene>
    <name evidence="13" type="ORF">ASPBRDRAFT_52521</name>
</gene>
<dbReference type="GO" id="GO:0005886">
    <property type="term" value="C:plasma membrane"/>
    <property type="evidence" value="ECO:0007669"/>
    <property type="project" value="TreeGrafter"/>
</dbReference>
<dbReference type="GO" id="GO:0008270">
    <property type="term" value="F:zinc ion binding"/>
    <property type="evidence" value="ECO:0007669"/>
    <property type="project" value="InterPro"/>
</dbReference>
<dbReference type="RefSeq" id="XP_067481666.1">
    <property type="nucleotide sequence ID" value="XM_067626911.1"/>
</dbReference>
<comment type="subcellular location">
    <subcellularLocation>
        <location evidence="1">Membrane</location>
        <topology evidence="1">Multi-pass membrane protein</topology>
    </subcellularLocation>
</comment>
<reference evidence="14" key="1">
    <citation type="journal article" date="2017" name="Genome Biol.">
        <title>Comparative genomics reveals high biological diversity and specific adaptations in the industrially and medically important fungal genus Aspergillus.</title>
        <authorList>
            <person name="de Vries R.P."/>
            <person name="Riley R."/>
            <person name="Wiebenga A."/>
            <person name="Aguilar-Osorio G."/>
            <person name="Amillis S."/>
            <person name="Uchima C.A."/>
            <person name="Anderluh G."/>
            <person name="Asadollahi M."/>
            <person name="Askin M."/>
            <person name="Barry K."/>
            <person name="Battaglia E."/>
            <person name="Bayram O."/>
            <person name="Benocci T."/>
            <person name="Braus-Stromeyer S.A."/>
            <person name="Caldana C."/>
            <person name="Canovas D."/>
            <person name="Cerqueira G.C."/>
            <person name="Chen F."/>
            <person name="Chen W."/>
            <person name="Choi C."/>
            <person name="Clum A."/>
            <person name="Dos Santos R.A."/>
            <person name="Damasio A.R."/>
            <person name="Diallinas G."/>
            <person name="Emri T."/>
            <person name="Fekete E."/>
            <person name="Flipphi M."/>
            <person name="Freyberg S."/>
            <person name="Gallo A."/>
            <person name="Gournas C."/>
            <person name="Habgood R."/>
            <person name="Hainaut M."/>
            <person name="Harispe M.L."/>
            <person name="Henrissat B."/>
            <person name="Hilden K.S."/>
            <person name="Hope R."/>
            <person name="Hossain A."/>
            <person name="Karabika E."/>
            <person name="Karaffa L."/>
            <person name="Karanyi Z."/>
            <person name="Krasevec N."/>
            <person name="Kuo A."/>
            <person name="Kusch H."/>
            <person name="LaButti K."/>
            <person name="Lagendijk E.L."/>
            <person name="Lapidus A."/>
            <person name="Levasseur A."/>
            <person name="Lindquist E."/>
            <person name="Lipzen A."/>
            <person name="Logrieco A.F."/>
            <person name="MacCabe A."/>
            <person name="Maekelae M.R."/>
            <person name="Malavazi I."/>
            <person name="Melin P."/>
            <person name="Meyer V."/>
            <person name="Mielnichuk N."/>
            <person name="Miskei M."/>
            <person name="Molnar A.P."/>
            <person name="Mule G."/>
            <person name="Ngan C.Y."/>
            <person name="Orejas M."/>
            <person name="Orosz E."/>
            <person name="Ouedraogo J.P."/>
            <person name="Overkamp K.M."/>
            <person name="Park H.-S."/>
            <person name="Perrone G."/>
            <person name="Piumi F."/>
            <person name="Punt P.J."/>
            <person name="Ram A.F."/>
            <person name="Ramon A."/>
            <person name="Rauscher S."/>
            <person name="Record E."/>
            <person name="Riano-Pachon D.M."/>
            <person name="Robert V."/>
            <person name="Roehrig J."/>
            <person name="Ruller R."/>
            <person name="Salamov A."/>
            <person name="Salih N.S."/>
            <person name="Samson R.A."/>
            <person name="Sandor E."/>
            <person name="Sanguinetti M."/>
            <person name="Schuetze T."/>
            <person name="Sepcic K."/>
            <person name="Shelest E."/>
            <person name="Sherlock G."/>
            <person name="Sophianopoulou V."/>
            <person name="Squina F.M."/>
            <person name="Sun H."/>
            <person name="Susca A."/>
            <person name="Todd R.B."/>
            <person name="Tsang A."/>
            <person name="Unkles S.E."/>
            <person name="van de Wiele N."/>
            <person name="van Rossen-Uffink D."/>
            <person name="Oliveira J.V."/>
            <person name="Vesth T.C."/>
            <person name="Visser J."/>
            <person name="Yu J.-H."/>
            <person name="Zhou M."/>
            <person name="Andersen M.R."/>
            <person name="Archer D.B."/>
            <person name="Baker S.E."/>
            <person name="Benoit I."/>
            <person name="Brakhage A.A."/>
            <person name="Braus G.H."/>
            <person name="Fischer R."/>
            <person name="Frisvad J.C."/>
            <person name="Goldman G.H."/>
            <person name="Houbraken J."/>
            <person name="Oakley B."/>
            <person name="Pocsi I."/>
            <person name="Scazzocchio C."/>
            <person name="Seiboth B."/>
            <person name="vanKuyk P.A."/>
            <person name="Wortman J."/>
            <person name="Dyer P.S."/>
            <person name="Grigoriev I.V."/>
        </authorList>
    </citation>
    <scope>NUCLEOTIDE SEQUENCE [LARGE SCALE GENOMIC DNA]</scope>
    <source>
        <strain evidence="14">CBS 101740 / IMI 381727 / IBT 21946</strain>
    </source>
</reference>
<accession>A0A1L9URQ5</accession>
<dbReference type="GO" id="GO:0008519">
    <property type="term" value="F:ammonium channel activity"/>
    <property type="evidence" value="ECO:0007669"/>
    <property type="project" value="InterPro"/>
</dbReference>
<sequence length="1017" mass="114230">MSGRNAPRSKNGCSTCRRRKVKCGEERPVCKRCFNLRLTCEWGIPVKRGKANAPVRHLQPAQPRWPPTSDGITTCSSPSATTSSPVGAAVTTGILHPHYANTLAALWHRQSPGPAPDFTPVSPDVSFPTGWPFPPYAHHPSPLYRPLPGTGGLACTNSLVLSEHDQKYFQYFPSSSVVFYYMKNWQWSSFRYLYEGPAATSKVIMRMILALSASDMHRNGLVVRSPGRPTAEDHGRYHYGMAVKEFRQLLETPKPQVSFAELEMIFATMFLMVAYEWQFGHCVRHLHLHLQGVRSLLETHPELFHVRDVNEVLLAMEADQPSDTVSRASFISDQFLLWILYIDVNRRSIGTKESLYDYALNSGNEALHPDHLYRCARLWSRCFWGKQYPDQEVSDDMENYRGLEFLHVGYTLWHKLWKCLDETNTESGDALFTEMMAVRDVCQHLLDISRVYMLTIQKYSDLLLTAKLASAGSTRRTLNTIYMAVSNFYALILFHRRLFDTDKPPAALHRQALTNIIDNAHKQHAADPRLLRRLHWPLLMAIVETDDPLQREWLRERLYELRSFHSEHLWAFELAEEESRSTITMSVQTAWEACDKIDTLFILVCSVFCWLIIPAVGLAYSGYSTRFNSIASFYPGLLAVAVCSIQWWMLGYSLAYGEGNGFFGGFSKVFHIGVLADPVGSIPEILFSEFQLIFCATVCAIAIGGACERGRLLPLIPFIFLWCTFIYAPLAHMVWSENGYLANLGALDFAGGTPVHICSGATATAMSVYLSYPLFRSRRSQVRTPQHLLLHRPHNTLCQLLALIIIWNAWLAFDAGTTLALNFKSVMTACVTNLCASSGALTWATLTYWETGKWSLDSTFLGAISGLVLITPSAGFVDMSTAMGFGILGATCGYQALKIKFTKRAKLLRWVDNGDTFATHCLGGFLGTIVTGLFAQRKVAAYDGVTDIVGGCFFDGNWRQLGIQIVEALIGFVWSFGGSYILYALVDCVPGFEVLATDEYVHTPSLWMHCKLTYLGM</sequence>
<dbReference type="STRING" id="767769.A0A1L9URQ5"/>
<dbReference type="GeneID" id="93579399"/>
<feature type="transmembrane region" description="Helical" evidence="11">
    <location>
        <begin position="754"/>
        <end position="775"/>
    </location>
</feature>
<evidence type="ECO:0000256" key="10">
    <source>
        <dbReference type="SAM" id="MobiDB-lite"/>
    </source>
</evidence>
<keyword evidence="3 11" id="KW-0812">Transmembrane</keyword>
<evidence type="ECO:0000256" key="6">
    <source>
        <dbReference type="ARBA" id="ARBA00023125"/>
    </source>
</evidence>
<dbReference type="SUPFAM" id="SSF57701">
    <property type="entry name" value="Zn2/Cys6 DNA-binding domain"/>
    <property type="match status" value="1"/>
</dbReference>
<evidence type="ECO:0000256" key="1">
    <source>
        <dbReference type="ARBA" id="ARBA00004141"/>
    </source>
</evidence>
<evidence type="ECO:0000256" key="11">
    <source>
        <dbReference type="SAM" id="Phobius"/>
    </source>
</evidence>
<feature type="transmembrane region" description="Helical" evidence="11">
    <location>
        <begin position="632"/>
        <end position="650"/>
    </location>
</feature>
<dbReference type="Pfam" id="PF11951">
    <property type="entry name" value="Fungal_trans_2"/>
    <property type="match status" value="1"/>
</dbReference>
<evidence type="ECO:0000313" key="14">
    <source>
        <dbReference type="Proteomes" id="UP000184499"/>
    </source>
</evidence>
<dbReference type="GO" id="GO:0003677">
    <property type="term" value="F:DNA binding"/>
    <property type="evidence" value="ECO:0007669"/>
    <property type="project" value="UniProtKB-KW"/>
</dbReference>
<feature type="domain" description="Zn(2)-C6 fungal-type" evidence="12">
    <location>
        <begin position="12"/>
        <end position="42"/>
    </location>
</feature>
<keyword evidence="5" id="KW-0805">Transcription regulation</keyword>
<evidence type="ECO:0000256" key="7">
    <source>
        <dbReference type="ARBA" id="ARBA00023136"/>
    </source>
</evidence>
<dbReference type="EMBL" id="KV878681">
    <property type="protein sequence ID" value="OJJ74418.1"/>
    <property type="molecule type" value="Genomic_DNA"/>
</dbReference>
<dbReference type="VEuPathDB" id="FungiDB:ASPBRDRAFT_52521"/>
<dbReference type="InterPro" id="IPR001905">
    <property type="entry name" value="Ammonium_transpt"/>
</dbReference>
<feature type="transmembrane region" description="Helical" evidence="11">
    <location>
        <begin position="712"/>
        <end position="734"/>
    </location>
</feature>